<evidence type="ECO:0000256" key="6">
    <source>
        <dbReference type="ARBA" id="ARBA00023054"/>
    </source>
</evidence>
<dbReference type="Gene3D" id="1.20.5.4130">
    <property type="match status" value="1"/>
</dbReference>
<keyword evidence="4" id="KW-0547">Nucleotide-binding</keyword>
<evidence type="ECO:0000256" key="2">
    <source>
        <dbReference type="ARBA" id="ARBA00022614"/>
    </source>
</evidence>
<evidence type="ECO:0000256" key="1">
    <source>
        <dbReference type="ARBA" id="ARBA00008894"/>
    </source>
</evidence>
<dbReference type="InterPro" id="IPR032675">
    <property type="entry name" value="LRR_dom_sf"/>
</dbReference>
<sequence>MESLIVSASMGAINPLLSKLSRLITEEHAKLKDRERKEVIFLKEELGCMVGLFRGSAMVEDPDVQVKEWMRQVREVAYDTEDWLDLFLHHQLKREQNFLGRLSHKARSRSKRLVEQIRQLRDRLVAASERRTRYKLVDGGMPSASEAAVDVFGASSVAIDPRLLHREEAAPVAIDGPKTELVKLLVDDERHLRVVSIVGMAGIGKTTLAKQVYRSMMMRKRFNCQAFVYVGQSPSVRAVLMDILRQVLPQTQEEGGRSSGMPGSGEIQQAIAQLRDFLQDKRYLIVFDDVWSTSAWKAINCGLPANSAGSRIVATTRNHDVAKSCSNYPDDDVIHVMEPLDESDSKKLFHSRIFGSEEEKCPEDCSPVHVNVLQICGGLPWAILVLASLLARKYVEPGGWNMVNRSTLARLEQYPPLKGLRKVLHMSYADLPLPMKSCLLYLSIFPKNYTINKDRLIWRWVAEGFIPSKGEENTFEMGRSYFNELINRSLIQPVLADDGDDEPTGCTVHAAVHDFVVSLSSEENFVTLDESMQRDVIRRLSLNYAKQEDGPLASDMGDVKINLSKVRSLTVFGFAQRMPHLANFLLLRVLDLEDAEKLESKNIEDIGRLFNLRYLGLGGDHVTELPDSIGELESLETLEVRRTNVSRLPPTASRLRKLARLLTKLLDDIPDGLEKMQALQELSMINVNSRRSLDLMAELVKLRQLRALGLKWCFRDELHSEIQTYRSDFVSSLNKITSSSLESLFLHSGDACSLDFLTEAWVPPRLLQKLVVKSLNYYFPATPVHIASCTNLTYLEIAINLSREEDLSIIANLPELTTLKLFAKENPIIIRHGFLCLKVFWFDCRGCGLNLVFKEAAAMPQLRKLHVSFKLLAQHQAQQGFDFDLHNLYALKQVHANIDCDGASVSDVVSMEDAIRKSVSMHPNKPALELSKDNYIEEKVATDENI</sequence>
<evidence type="ECO:0000256" key="7">
    <source>
        <dbReference type="SAM" id="Coils"/>
    </source>
</evidence>
<proteinExistence type="inferred from homology"/>
<dbReference type="PANTHER" id="PTHR23155:SF1122">
    <property type="entry name" value="NB-ARC DOMAIN CONTAINING PROTEIN, EXPRESSED"/>
    <property type="match status" value="1"/>
</dbReference>
<dbReference type="FunFam" id="3.40.50.300:FF:001091">
    <property type="entry name" value="Probable disease resistance protein At1g61300"/>
    <property type="match status" value="1"/>
</dbReference>
<dbReference type="InterPro" id="IPR041118">
    <property type="entry name" value="Rx_N"/>
</dbReference>
<keyword evidence="3" id="KW-0677">Repeat</keyword>
<evidence type="ECO:0000256" key="5">
    <source>
        <dbReference type="ARBA" id="ARBA00022821"/>
    </source>
</evidence>
<keyword evidence="2" id="KW-0433">Leucine-rich repeat</keyword>
<dbReference type="CDD" id="cd14798">
    <property type="entry name" value="RX-CC_like"/>
    <property type="match status" value="1"/>
</dbReference>
<dbReference type="FunFam" id="1.10.10.10:FF:000322">
    <property type="entry name" value="Probable disease resistance protein At1g63360"/>
    <property type="match status" value="1"/>
</dbReference>
<feature type="domain" description="NB-ARC" evidence="8">
    <location>
        <begin position="179"/>
        <end position="355"/>
    </location>
</feature>
<dbReference type="InterPro" id="IPR055414">
    <property type="entry name" value="LRR_R13L4/SHOC2-like"/>
</dbReference>
<dbReference type="InterPro" id="IPR038005">
    <property type="entry name" value="RX-like_CC"/>
</dbReference>
<dbReference type="GO" id="GO:0009626">
    <property type="term" value="P:plant-type hypersensitive response"/>
    <property type="evidence" value="ECO:0007669"/>
    <property type="project" value="UniProtKB-ARBA"/>
</dbReference>
<dbReference type="Pfam" id="PF23559">
    <property type="entry name" value="WHD_DRP"/>
    <property type="match status" value="1"/>
</dbReference>
<evidence type="ECO:0000259" key="11">
    <source>
        <dbReference type="Pfam" id="PF23598"/>
    </source>
</evidence>
<dbReference type="GO" id="GO:0002758">
    <property type="term" value="P:innate immune response-activating signaling pathway"/>
    <property type="evidence" value="ECO:0007669"/>
    <property type="project" value="UniProtKB-ARBA"/>
</dbReference>
<feature type="coiled-coil region" evidence="7">
    <location>
        <begin position="103"/>
        <end position="130"/>
    </location>
</feature>
<evidence type="ECO:0000259" key="10">
    <source>
        <dbReference type="Pfam" id="PF23559"/>
    </source>
</evidence>
<name>A0AAD8QUW4_LOLMU</name>
<dbReference type="Pfam" id="PF18052">
    <property type="entry name" value="Rx_N"/>
    <property type="match status" value="1"/>
</dbReference>
<dbReference type="Proteomes" id="UP001231189">
    <property type="component" value="Unassembled WGS sequence"/>
</dbReference>
<dbReference type="Pfam" id="PF23598">
    <property type="entry name" value="LRR_14"/>
    <property type="match status" value="1"/>
</dbReference>
<feature type="domain" description="Disease resistance N-terminal" evidence="9">
    <location>
        <begin position="12"/>
        <end position="104"/>
    </location>
</feature>
<evidence type="ECO:0000259" key="8">
    <source>
        <dbReference type="Pfam" id="PF00931"/>
    </source>
</evidence>
<keyword evidence="5" id="KW-0611">Plant defense</keyword>
<dbReference type="GO" id="GO:0043531">
    <property type="term" value="F:ADP binding"/>
    <property type="evidence" value="ECO:0007669"/>
    <property type="project" value="InterPro"/>
</dbReference>
<dbReference type="InterPro" id="IPR027417">
    <property type="entry name" value="P-loop_NTPase"/>
</dbReference>
<dbReference type="Gene3D" id="3.80.10.10">
    <property type="entry name" value="Ribonuclease Inhibitor"/>
    <property type="match status" value="1"/>
</dbReference>
<evidence type="ECO:0000256" key="3">
    <source>
        <dbReference type="ARBA" id="ARBA00022737"/>
    </source>
</evidence>
<dbReference type="AlphaFoldDB" id="A0AAD8QUW4"/>
<accession>A0AAD8QUW4</accession>
<evidence type="ECO:0000313" key="12">
    <source>
        <dbReference type="EMBL" id="KAK1609361.1"/>
    </source>
</evidence>
<dbReference type="InterPro" id="IPR058922">
    <property type="entry name" value="WHD_DRP"/>
</dbReference>
<evidence type="ECO:0000313" key="13">
    <source>
        <dbReference type="Proteomes" id="UP001231189"/>
    </source>
</evidence>
<dbReference type="InterPro" id="IPR036388">
    <property type="entry name" value="WH-like_DNA-bd_sf"/>
</dbReference>
<gene>
    <name evidence="12" type="ORF">QYE76_033034</name>
</gene>
<evidence type="ECO:0000259" key="9">
    <source>
        <dbReference type="Pfam" id="PF18052"/>
    </source>
</evidence>
<protein>
    <submittedName>
        <fullName evidence="12">Uncharacterized protein</fullName>
    </submittedName>
</protein>
<feature type="domain" description="Disease resistance R13L4/SHOC-2-like LRR" evidence="11">
    <location>
        <begin position="565"/>
        <end position="928"/>
    </location>
</feature>
<dbReference type="GO" id="GO:0042742">
    <property type="term" value="P:defense response to bacterium"/>
    <property type="evidence" value="ECO:0007669"/>
    <property type="project" value="UniProtKB-ARBA"/>
</dbReference>
<reference evidence="12" key="1">
    <citation type="submission" date="2023-07" db="EMBL/GenBank/DDBJ databases">
        <title>A chromosome-level genome assembly of Lolium multiflorum.</title>
        <authorList>
            <person name="Chen Y."/>
            <person name="Copetti D."/>
            <person name="Kolliker R."/>
            <person name="Studer B."/>
        </authorList>
    </citation>
    <scope>NUCLEOTIDE SEQUENCE</scope>
    <source>
        <strain evidence="12">02402/16</strain>
        <tissue evidence="12">Leaf</tissue>
    </source>
</reference>
<dbReference type="Gene3D" id="3.40.50.300">
    <property type="entry name" value="P-loop containing nucleotide triphosphate hydrolases"/>
    <property type="match status" value="1"/>
</dbReference>
<dbReference type="InterPro" id="IPR002182">
    <property type="entry name" value="NB-ARC"/>
</dbReference>
<dbReference type="SUPFAM" id="SSF52058">
    <property type="entry name" value="L domain-like"/>
    <property type="match status" value="1"/>
</dbReference>
<dbReference type="EMBL" id="JAUUTY010000007">
    <property type="protein sequence ID" value="KAK1609361.1"/>
    <property type="molecule type" value="Genomic_DNA"/>
</dbReference>
<dbReference type="InterPro" id="IPR042197">
    <property type="entry name" value="Apaf_helical"/>
</dbReference>
<dbReference type="Gene3D" id="1.10.8.430">
    <property type="entry name" value="Helical domain of apoptotic protease-activating factors"/>
    <property type="match status" value="1"/>
</dbReference>
<keyword evidence="13" id="KW-1185">Reference proteome</keyword>
<comment type="caution">
    <text evidence="12">The sequence shown here is derived from an EMBL/GenBank/DDBJ whole genome shotgun (WGS) entry which is preliminary data.</text>
</comment>
<dbReference type="InterPro" id="IPR044974">
    <property type="entry name" value="Disease_R_plants"/>
</dbReference>
<dbReference type="Pfam" id="PF00931">
    <property type="entry name" value="NB-ARC"/>
    <property type="match status" value="1"/>
</dbReference>
<feature type="domain" description="Disease resistance protein winged helix" evidence="10">
    <location>
        <begin position="444"/>
        <end position="516"/>
    </location>
</feature>
<dbReference type="Gene3D" id="1.10.10.10">
    <property type="entry name" value="Winged helix-like DNA-binding domain superfamily/Winged helix DNA-binding domain"/>
    <property type="match status" value="1"/>
</dbReference>
<dbReference type="SUPFAM" id="SSF52540">
    <property type="entry name" value="P-loop containing nucleoside triphosphate hydrolases"/>
    <property type="match status" value="1"/>
</dbReference>
<organism evidence="12 13">
    <name type="scientific">Lolium multiflorum</name>
    <name type="common">Italian ryegrass</name>
    <name type="synonym">Lolium perenne subsp. multiflorum</name>
    <dbReference type="NCBI Taxonomy" id="4521"/>
    <lineage>
        <taxon>Eukaryota</taxon>
        <taxon>Viridiplantae</taxon>
        <taxon>Streptophyta</taxon>
        <taxon>Embryophyta</taxon>
        <taxon>Tracheophyta</taxon>
        <taxon>Spermatophyta</taxon>
        <taxon>Magnoliopsida</taxon>
        <taxon>Liliopsida</taxon>
        <taxon>Poales</taxon>
        <taxon>Poaceae</taxon>
        <taxon>BOP clade</taxon>
        <taxon>Pooideae</taxon>
        <taxon>Poodae</taxon>
        <taxon>Poeae</taxon>
        <taxon>Poeae Chloroplast Group 2 (Poeae type)</taxon>
        <taxon>Loliodinae</taxon>
        <taxon>Loliinae</taxon>
        <taxon>Lolium</taxon>
    </lineage>
</organism>
<evidence type="ECO:0000256" key="4">
    <source>
        <dbReference type="ARBA" id="ARBA00022741"/>
    </source>
</evidence>
<keyword evidence="6 7" id="KW-0175">Coiled coil</keyword>
<dbReference type="PANTHER" id="PTHR23155">
    <property type="entry name" value="DISEASE RESISTANCE PROTEIN RP"/>
    <property type="match status" value="1"/>
</dbReference>
<dbReference type="PRINTS" id="PR00364">
    <property type="entry name" value="DISEASERSIST"/>
</dbReference>
<comment type="similarity">
    <text evidence="1">Belongs to the disease resistance NB-LRR family.</text>
</comment>